<dbReference type="InterPro" id="IPR011009">
    <property type="entry name" value="Kinase-like_dom_sf"/>
</dbReference>
<dbReference type="Proteomes" id="UP000237441">
    <property type="component" value="Unassembled WGS sequence"/>
</dbReference>
<accession>A0A2S7YFD1</accession>
<evidence type="ECO:0000256" key="1">
    <source>
        <dbReference type="ARBA" id="ARBA00012513"/>
    </source>
</evidence>
<dbReference type="AlphaFoldDB" id="A0A2S7YFD1"/>
<evidence type="ECO:0000313" key="10">
    <source>
        <dbReference type="Proteomes" id="UP000237441"/>
    </source>
</evidence>
<dbReference type="EC" id="2.7.11.1" evidence="1"/>
<keyword evidence="2" id="KW-0723">Serine/threonine-protein kinase</keyword>
<evidence type="ECO:0000256" key="4">
    <source>
        <dbReference type="ARBA" id="ARBA00022741"/>
    </source>
</evidence>
<dbReference type="GO" id="GO:0005737">
    <property type="term" value="C:cytoplasm"/>
    <property type="evidence" value="ECO:0007669"/>
    <property type="project" value="TreeGrafter"/>
</dbReference>
<dbReference type="InterPro" id="IPR051334">
    <property type="entry name" value="SRPK"/>
</dbReference>
<evidence type="ECO:0000256" key="6">
    <source>
        <dbReference type="ARBA" id="ARBA00022840"/>
    </source>
</evidence>
<comment type="catalytic activity">
    <reaction evidence="8">
        <text>L-seryl-[protein] + ATP = O-phospho-L-seryl-[protein] + ADP + H(+)</text>
        <dbReference type="Rhea" id="RHEA:17989"/>
        <dbReference type="Rhea" id="RHEA-COMP:9863"/>
        <dbReference type="Rhea" id="RHEA-COMP:11604"/>
        <dbReference type="ChEBI" id="CHEBI:15378"/>
        <dbReference type="ChEBI" id="CHEBI:29999"/>
        <dbReference type="ChEBI" id="CHEBI:30616"/>
        <dbReference type="ChEBI" id="CHEBI:83421"/>
        <dbReference type="ChEBI" id="CHEBI:456216"/>
        <dbReference type="EC" id="2.7.11.1"/>
    </reaction>
</comment>
<dbReference type="GO" id="GO:0050684">
    <property type="term" value="P:regulation of mRNA processing"/>
    <property type="evidence" value="ECO:0007669"/>
    <property type="project" value="TreeGrafter"/>
</dbReference>
<evidence type="ECO:0000256" key="7">
    <source>
        <dbReference type="ARBA" id="ARBA00047899"/>
    </source>
</evidence>
<dbReference type="SUPFAM" id="SSF56112">
    <property type="entry name" value="Protein kinase-like (PK-like)"/>
    <property type="match status" value="1"/>
</dbReference>
<dbReference type="OrthoDB" id="5979581at2759"/>
<comment type="catalytic activity">
    <reaction evidence="7">
        <text>L-threonyl-[protein] + ATP = O-phospho-L-threonyl-[protein] + ADP + H(+)</text>
        <dbReference type="Rhea" id="RHEA:46608"/>
        <dbReference type="Rhea" id="RHEA-COMP:11060"/>
        <dbReference type="Rhea" id="RHEA-COMP:11605"/>
        <dbReference type="ChEBI" id="CHEBI:15378"/>
        <dbReference type="ChEBI" id="CHEBI:30013"/>
        <dbReference type="ChEBI" id="CHEBI:30616"/>
        <dbReference type="ChEBI" id="CHEBI:61977"/>
        <dbReference type="ChEBI" id="CHEBI:456216"/>
        <dbReference type="EC" id="2.7.11.1"/>
    </reaction>
</comment>
<sequence>MSLGTSTLCDFSWPEAMTFFRSSDQDQAFGAGVNQNYSFSSSLISPQTCPNSSLPPNMLFTFLLLGTHCKYVIENRIEEENLPDYNAARYYPTRIGEIIQDRYQVVGKLGYGATSTAWLARDMHHRRYVTLKTYINSASIGQSLEDELQI</sequence>
<dbReference type="GO" id="GO:0000245">
    <property type="term" value="P:spliceosomal complex assembly"/>
    <property type="evidence" value="ECO:0007669"/>
    <property type="project" value="TreeGrafter"/>
</dbReference>
<dbReference type="GO" id="GO:0005634">
    <property type="term" value="C:nucleus"/>
    <property type="evidence" value="ECO:0007669"/>
    <property type="project" value="TreeGrafter"/>
</dbReference>
<evidence type="ECO:0000256" key="8">
    <source>
        <dbReference type="ARBA" id="ARBA00048679"/>
    </source>
</evidence>
<keyword evidence="3" id="KW-0808">Transferase</keyword>
<dbReference type="GO" id="GO:0004674">
    <property type="term" value="F:protein serine/threonine kinase activity"/>
    <property type="evidence" value="ECO:0007669"/>
    <property type="project" value="UniProtKB-KW"/>
</dbReference>
<keyword evidence="4" id="KW-0547">Nucleotide-binding</keyword>
<proteinExistence type="predicted"/>
<keyword evidence="5" id="KW-0418">Kinase</keyword>
<protein>
    <recommendedName>
        <fullName evidence="1">non-specific serine/threonine protein kinase</fullName>
        <ecNumber evidence="1">2.7.11.1</ecNumber>
    </recommendedName>
</protein>
<dbReference type="Gene3D" id="3.30.200.20">
    <property type="entry name" value="Phosphorylase Kinase, domain 1"/>
    <property type="match status" value="1"/>
</dbReference>
<dbReference type="PANTHER" id="PTHR47634">
    <property type="entry name" value="PROTEIN KINASE DOMAIN-CONTAINING PROTEIN-RELATED"/>
    <property type="match status" value="1"/>
</dbReference>
<organism evidence="9 10">
    <name type="scientific">Beauveria bassiana</name>
    <name type="common">White muscardine disease fungus</name>
    <name type="synonym">Tritirachium shiotae</name>
    <dbReference type="NCBI Taxonomy" id="176275"/>
    <lineage>
        <taxon>Eukaryota</taxon>
        <taxon>Fungi</taxon>
        <taxon>Dikarya</taxon>
        <taxon>Ascomycota</taxon>
        <taxon>Pezizomycotina</taxon>
        <taxon>Sordariomycetes</taxon>
        <taxon>Hypocreomycetidae</taxon>
        <taxon>Hypocreales</taxon>
        <taxon>Cordycipitaceae</taxon>
        <taxon>Beauveria</taxon>
    </lineage>
</organism>
<comment type="caution">
    <text evidence="9">The sequence shown here is derived from an EMBL/GenBank/DDBJ whole genome shotgun (WGS) entry which is preliminary data.</text>
</comment>
<name>A0A2S7YFD1_BEABA</name>
<evidence type="ECO:0000256" key="2">
    <source>
        <dbReference type="ARBA" id="ARBA00022527"/>
    </source>
</evidence>
<dbReference type="GO" id="GO:0005524">
    <property type="term" value="F:ATP binding"/>
    <property type="evidence" value="ECO:0007669"/>
    <property type="project" value="UniProtKB-KW"/>
</dbReference>
<gene>
    <name evidence="9" type="ORF">BB8028_0005g01030</name>
</gene>
<dbReference type="PANTHER" id="PTHR47634:SF9">
    <property type="entry name" value="PROTEIN KINASE DOMAIN-CONTAINING PROTEIN-RELATED"/>
    <property type="match status" value="1"/>
</dbReference>
<reference evidence="9 10" key="1">
    <citation type="submission" date="2016-07" db="EMBL/GenBank/DDBJ databases">
        <title>Comparative genomics of the entomopathogenic fungus Beauveria bassiana.</title>
        <authorList>
            <person name="Valero Jimenez C.A."/>
            <person name="Zwaan B.J."/>
            <person name="Van Kan J.A."/>
            <person name="Takken W."/>
            <person name="Debets A.J."/>
            <person name="Schoustra S.E."/>
            <person name="Koenraadt C.J."/>
        </authorList>
    </citation>
    <scope>NUCLEOTIDE SEQUENCE [LARGE SCALE GENOMIC DNA]</scope>
    <source>
        <strain evidence="9 10">ARSEF 8028</strain>
    </source>
</reference>
<dbReference type="EMBL" id="JRHA01000005">
    <property type="protein sequence ID" value="PQK14572.1"/>
    <property type="molecule type" value="Genomic_DNA"/>
</dbReference>
<evidence type="ECO:0000313" key="9">
    <source>
        <dbReference type="EMBL" id="PQK14572.1"/>
    </source>
</evidence>
<evidence type="ECO:0000256" key="3">
    <source>
        <dbReference type="ARBA" id="ARBA00022679"/>
    </source>
</evidence>
<keyword evidence="6" id="KW-0067">ATP-binding</keyword>
<evidence type="ECO:0000256" key="5">
    <source>
        <dbReference type="ARBA" id="ARBA00022777"/>
    </source>
</evidence>